<comment type="caution">
    <text evidence="1">The sequence shown here is derived from an EMBL/GenBank/DDBJ whole genome shotgun (WGS) entry which is preliminary data.</text>
</comment>
<keyword evidence="2" id="KW-1185">Reference proteome</keyword>
<protein>
    <submittedName>
        <fullName evidence="1">Uncharacterized protein</fullName>
    </submittedName>
</protein>
<gene>
    <name evidence="1" type="ORF">Godav_013873</name>
</gene>
<evidence type="ECO:0000313" key="2">
    <source>
        <dbReference type="Proteomes" id="UP000593561"/>
    </source>
</evidence>
<dbReference type="Proteomes" id="UP000593561">
    <property type="component" value="Unassembled WGS sequence"/>
</dbReference>
<name>A0A7J8RI85_GOSDV</name>
<organism evidence="1 2">
    <name type="scientific">Gossypium davidsonii</name>
    <name type="common">Davidson's cotton</name>
    <name type="synonym">Gossypium klotzschianum subsp. davidsonii</name>
    <dbReference type="NCBI Taxonomy" id="34287"/>
    <lineage>
        <taxon>Eukaryota</taxon>
        <taxon>Viridiplantae</taxon>
        <taxon>Streptophyta</taxon>
        <taxon>Embryophyta</taxon>
        <taxon>Tracheophyta</taxon>
        <taxon>Spermatophyta</taxon>
        <taxon>Magnoliopsida</taxon>
        <taxon>eudicotyledons</taxon>
        <taxon>Gunneridae</taxon>
        <taxon>Pentapetalae</taxon>
        <taxon>rosids</taxon>
        <taxon>malvids</taxon>
        <taxon>Malvales</taxon>
        <taxon>Malvaceae</taxon>
        <taxon>Malvoideae</taxon>
        <taxon>Gossypium</taxon>
    </lineage>
</organism>
<sequence length="54" mass="6101">MNLVLWLGVSVQTIKKLNRSNKKAVRSIVSTKRLKEGAKLVALDRVLVDIRQTI</sequence>
<dbReference type="EMBL" id="JABFAC010000005">
    <property type="protein sequence ID" value="MBA0613435.1"/>
    <property type="molecule type" value="Genomic_DNA"/>
</dbReference>
<reference evidence="1 2" key="1">
    <citation type="journal article" date="2019" name="Genome Biol. Evol.">
        <title>Insights into the evolution of the New World diploid cottons (Gossypium, subgenus Houzingenia) based on genome sequencing.</title>
        <authorList>
            <person name="Grover C.E."/>
            <person name="Arick M.A. 2nd"/>
            <person name="Thrash A."/>
            <person name="Conover J.L."/>
            <person name="Sanders W.S."/>
            <person name="Peterson D.G."/>
            <person name="Frelichowski J.E."/>
            <person name="Scheffler J.A."/>
            <person name="Scheffler B.E."/>
            <person name="Wendel J.F."/>
        </authorList>
    </citation>
    <scope>NUCLEOTIDE SEQUENCE [LARGE SCALE GENOMIC DNA]</scope>
    <source>
        <strain evidence="1">27</strain>
        <tissue evidence="1">Leaf</tissue>
    </source>
</reference>
<dbReference type="AlphaFoldDB" id="A0A7J8RI85"/>
<proteinExistence type="predicted"/>
<accession>A0A7J8RI85</accession>
<evidence type="ECO:0000313" key="1">
    <source>
        <dbReference type="EMBL" id="MBA0613435.1"/>
    </source>
</evidence>